<keyword evidence="2" id="KW-1185">Reference proteome</keyword>
<evidence type="ECO:0000313" key="2">
    <source>
        <dbReference type="Proteomes" id="UP001589587"/>
    </source>
</evidence>
<name>A0ABV5XRV9_9NOCA</name>
<sequence>MAFDLDDRTLAFAEAARKAARELDTSFAALTDILTVNPTVKQLLAAGLTHARVARTVQLRKQQVGIIARTPFHASSFAQSVAVDPWKLGGQLWGGTETFTRAVNHALEWDIEHLDDIAPVRQHAAEYGINTLEEELGAYQCAYARCQSVHPHTPRISDEDDKRIAALRCGVLGATENDLRDAETSILDLIDTPLVPEIPNHIYTAAHGRIRADQGHPWEQALFEARATREAGELKNYGRLRTTLPDDSLDPRILARDIKLFNFGDQRVDLIETTPATGPYRGKSRESILRDFALNKLHVSWDQHQTISPTNRPPEDIEREIAQALARYVAEHEPALNVR</sequence>
<comment type="caution">
    <text evidence="1">The sequence shown here is derived from an EMBL/GenBank/DDBJ whole genome shotgun (WGS) entry which is preliminary data.</text>
</comment>
<protein>
    <recommendedName>
        <fullName evidence="3">DUF222 domain-containing protein</fullName>
    </recommendedName>
</protein>
<accession>A0ABV5XRV9</accession>
<dbReference type="EMBL" id="JBHMAS010000106">
    <property type="protein sequence ID" value="MFB9785217.1"/>
    <property type="molecule type" value="Genomic_DNA"/>
</dbReference>
<dbReference type="Proteomes" id="UP001589587">
    <property type="component" value="Unassembled WGS sequence"/>
</dbReference>
<dbReference type="RefSeq" id="WP_378377332.1">
    <property type="nucleotide sequence ID" value="NZ_JBHMAS010000106.1"/>
</dbReference>
<evidence type="ECO:0008006" key="3">
    <source>
        <dbReference type="Google" id="ProtNLM"/>
    </source>
</evidence>
<organism evidence="1 2">
    <name type="scientific">Rhodococcus baikonurensis</name>
    <dbReference type="NCBI Taxonomy" id="172041"/>
    <lineage>
        <taxon>Bacteria</taxon>
        <taxon>Bacillati</taxon>
        <taxon>Actinomycetota</taxon>
        <taxon>Actinomycetes</taxon>
        <taxon>Mycobacteriales</taxon>
        <taxon>Nocardiaceae</taxon>
        <taxon>Rhodococcus</taxon>
        <taxon>Rhodococcus erythropolis group</taxon>
    </lineage>
</organism>
<reference evidence="1 2" key="1">
    <citation type="submission" date="2024-09" db="EMBL/GenBank/DDBJ databases">
        <authorList>
            <person name="Sun Q."/>
            <person name="Mori K."/>
        </authorList>
    </citation>
    <scope>NUCLEOTIDE SEQUENCE [LARGE SCALE GENOMIC DNA]</scope>
    <source>
        <strain evidence="1 2">JCM 11411</strain>
    </source>
</reference>
<proteinExistence type="predicted"/>
<gene>
    <name evidence="1" type="ORF">ACFFQ6_36570</name>
</gene>
<evidence type="ECO:0000313" key="1">
    <source>
        <dbReference type="EMBL" id="MFB9785217.1"/>
    </source>
</evidence>